<sequence length="691" mass="76898">MASSDPTSVGAFQDNGEETSRRHIPSRTAVKSTTSSRWAIRRSPDSQQPDSFLSVYTKGLPSPNSEPHNRRGSKFTPDDAVFFIKFISWRLKADPTLSRAELGFAVGSESEAPHHSETSWSSYWSRNHDLPDKILASMRVEVDTEYDDEEPKQKKMKHNNSEYHRGEVHKSQIGRTGEAKGDPRFISLSQFPQQAVKLYGDSAPKQSGAKRKFGTEDVENGGVQPSQDEATRAAALPNLWSTRKDQWNEHPARMLQSYASSLSNMPPPDLSPDSATVLKPTLPVHALPIPAHGLPPPVAIVTRCSVCGVPTAQLCERTSCVLRRGLPKACVVPHVAYTGFPIFRIIGDWPSHRILCRSSNVTMLLAAKVYREDMIRLAPTLQKLRTEWTPGDVLKWAHLTDRTQSRYTARAVELNELFQKFWTRYLEPITLKKYWVQPVLEAVESGTLASDSNDTRKNDINSKVLAGTFPHLHSFTAAQNTTLLDLFSNPLWMSENGFRLATGAAILFAHGRPTPNLIGLLISRCLSWARPYHEIAHLLGCVALPMQQHYPEFVGSRLLDLALALLTRGATGEQFIPVIKAIAELAETSREAAAHLLPSMITHYHAGFVPSQTILRLSAVLEAPLAQPVMDRIRSSLASSATNGDIQSYHRELESFRDNPEVDSLSVEELRVLNTQALARLGRVTPWDQVL</sequence>
<evidence type="ECO:0000256" key="1">
    <source>
        <dbReference type="SAM" id="MobiDB-lite"/>
    </source>
</evidence>
<feature type="region of interest" description="Disordered" evidence="1">
    <location>
        <begin position="1"/>
        <end position="74"/>
    </location>
</feature>
<evidence type="ECO:0000313" key="3">
    <source>
        <dbReference type="Proteomes" id="UP001215280"/>
    </source>
</evidence>
<proteinExistence type="predicted"/>
<organism evidence="2 3">
    <name type="scientific">Mycena maculata</name>
    <dbReference type="NCBI Taxonomy" id="230809"/>
    <lineage>
        <taxon>Eukaryota</taxon>
        <taxon>Fungi</taxon>
        <taxon>Dikarya</taxon>
        <taxon>Basidiomycota</taxon>
        <taxon>Agaricomycotina</taxon>
        <taxon>Agaricomycetes</taxon>
        <taxon>Agaricomycetidae</taxon>
        <taxon>Agaricales</taxon>
        <taxon>Marasmiineae</taxon>
        <taxon>Mycenaceae</taxon>
        <taxon>Mycena</taxon>
    </lineage>
</organism>
<keyword evidence="3" id="KW-1185">Reference proteome</keyword>
<accession>A0AAD7MHQ8</accession>
<feature type="region of interest" description="Disordered" evidence="1">
    <location>
        <begin position="203"/>
        <end position="228"/>
    </location>
</feature>
<gene>
    <name evidence="2" type="ORF">DFH07DRAFT_785180</name>
</gene>
<protein>
    <submittedName>
        <fullName evidence="2">Uncharacterized protein</fullName>
    </submittedName>
</protein>
<evidence type="ECO:0000313" key="2">
    <source>
        <dbReference type="EMBL" id="KAJ7717430.1"/>
    </source>
</evidence>
<feature type="region of interest" description="Disordered" evidence="1">
    <location>
        <begin position="144"/>
        <end position="183"/>
    </location>
</feature>
<comment type="caution">
    <text evidence="2">The sequence shown here is derived from an EMBL/GenBank/DDBJ whole genome shotgun (WGS) entry which is preliminary data.</text>
</comment>
<name>A0AAD7MHQ8_9AGAR</name>
<dbReference type="AlphaFoldDB" id="A0AAD7MHQ8"/>
<reference evidence="2" key="1">
    <citation type="submission" date="2023-03" db="EMBL/GenBank/DDBJ databases">
        <title>Massive genome expansion in bonnet fungi (Mycena s.s.) driven by repeated elements and novel gene families across ecological guilds.</title>
        <authorList>
            <consortium name="Lawrence Berkeley National Laboratory"/>
            <person name="Harder C.B."/>
            <person name="Miyauchi S."/>
            <person name="Viragh M."/>
            <person name="Kuo A."/>
            <person name="Thoen E."/>
            <person name="Andreopoulos B."/>
            <person name="Lu D."/>
            <person name="Skrede I."/>
            <person name="Drula E."/>
            <person name="Henrissat B."/>
            <person name="Morin E."/>
            <person name="Kohler A."/>
            <person name="Barry K."/>
            <person name="LaButti K."/>
            <person name="Morin E."/>
            <person name="Salamov A."/>
            <person name="Lipzen A."/>
            <person name="Mereny Z."/>
            <person name="Hegedus B."/>
            <person name="Baldrian P."/>
            <person name="Stursova M."/>
            <person name="Weitz H."/>
            <person name="Taylor A."/>
            <person name="Grigoriev I.V."/>
            <person name="Nagy L.G."/>
            <person name="Martin F."/>
            <person name="Kauserud H."/>
        </authorList>
    </citation>
    <scope>NUCLEOTIDE SEQUENCE</scope>
    <source>
        <strain evidence="2">CBHHK188m</strain>
    </source>
</reference>
<feature type="compositionally biased region" description="Basic and acidic residues" evidence="1">
    <location>
        <begin position="159"/>
        <end position="170"/>
    </location>
</feature>
<dbReference type="Proteomes" id="UP001215280">
    <property type="component" value="Unassembled WGS sequence"/>
</dbReference>
<dbReference type="EMBL" id="JARJLG010000318">
    <property type="protein sequence ID" value="KAJ7717430.1"/>
    <property type="molecule type" value="Genomic_DNA"/>
</dbReference>